<dbReference type="OrthoDB" id="10502428at2759"/>
<organism evidence="2">
    <name type="scientific">Nicotiana tabacum</name>
    <name type="common">Common tobacco</name>
    <dbReference type="NCBI Taxonomy" id="4097"/>
    <lineage>
        <taxon>Eukaryota</taxon>
        <taxon>Viridiplantae</taxon>
        <taxon>Streptophyta</taxon>
        <taxon>Embryophyta</taxon>
        <taxon>Tracheophyta</taxon>
        <taxon>Spermatophyta</taxon>
        <taxon>Magnoliopsida</taxon>
        <taxon>eudicotyledons</taxon>
        <taxon>Gunneridae</taxon>
        <taxon>Pentapetalae</taxon>
        <taxon>asterids</taxon>
        <taxon>lamiids</taxon>
        <taxon>Solanales</taxon>
        <taxon>Solanaceae</taxon>
        <taxon>Nicotianoideae</taxon>
        <taxon>Nicotianeae</taxon>
        <taxon>Nicotiana</taxon>
    </lineage>
</organism>
<evidence type="ECO:0000313" key="2">
    <source>
        <dbReference type="RefSeq" id="XP_016454803.1"/>
    </source>
</evidence>
<protein>
    <submittedName>
        <fullName evidence="2">Uncharacterized protein</fullName>
    </submittedName>
</protein>
<accession>A0A1S3YRP1</accession>
<feature type="coiled-coil region" evidence="1">
    <location>
        <begin position="13"/>
        <end position="40"/>
    </location>
</feature>
<dbReference type="PaxDb" id="4097-A0A1S3YRP1"/>
<reference evidence="2" key="1">
    <citation type="submission" date="2025-08" db="UniProtKB">
        <authorList>
            <consortium name="RefSeq"/>
        </authorList>
    </citation>
    <scope>IDENTIFICATION</scope>
</reference>
<dbReference type="KEGG" id="nta:107778984"/>
<proteinExistence type="predicted"/>
<gene>
    <name evidence="2" type="primary">LOC107778984</name>
</gene>
<dbReference type="AlphaFoldDB" id="A0A1S3YRP1"/>
<evidence type="ECO:0000256" key="1">
    <source>
        <dbReference type="SAM" id="Coils"/>
    </source>
</evidence>
<sequence>MKEAETLRWRQGMDNLASEKETLREKLASFERQFQSVKEESLARDRKIEELKAKSAAELAKARSDVEVIMSSYRADAEAANARAKEISSAAEVKLSSALDHAR</sequence>
<dbReference type="RefSeq" id="XP_016454803.1">
    <property type="nucleotide sequence ID" value="XM_016599317.1"/>
</dbReference>
<keyword evidence="1" id="KW-0175">Coiled coil</keyword>
<name>A0A1S3YRP1_TOBAC</name>